<evidence type="ECO:0000313" key="3">
    <source>
        <dbReference type="EMBL" id="GAA2124046.1"/>
    </source>
</evidence>
<dbReference type="Proteomes" id="UP001500166">
    <property type="component" value="Unassembled WGS sequence"/>
</dbReference>
<evidence type="ECO:0000259" key="2">
    <source>
        <dbReference type="Pfam" id="PF03807"/>
    </source>
</evidence>
<accession>A0ABP5JX28</accession>
<dbReference type="InterPro" id="IPR036291">
    <property type="entry name" value="NAD(P)-bd_dom_sf"/>
</dbReference>
<dbReference type="InterPro" id="IPR051267">
    <property type="entry name" value="STEAP_metalloreductase"/>
</dbReference>
<dbReference type="Pfam" id="PF03807">
    <property type="entry name" value="F420_oxidored"/>
    <property type="match status" value="1"/>
</dbReference>
<evidence type="ECO:0000313" key="4">
    <source>
        <dbReference type="Proteomes" id="UP001500166"/>
    </source>
</evidence>
<evidence type="ECO:0000256" key="1">
    <source>
        <dbReference type="ARBA" id="ARBA00023002"/>
    </source>
</evidence>
<dbReference type="PANTHER" id="PTHR14239">
    <property type="entry name" value="DUDULIN-RELATED"/>
    <property type="match status" value="1"/>
</dbReference>
<dbReference type="SUPFAM" id="SSF51735">
    <property type="entry name" value="NAD(P)-binding Rossmann-fold domains"/>
    <property type="match status" value="1"/>
</dbReference>
<keyword evidence="4" id="KW-1185">Reference proteome</keyword>
<name>A0ABP5JX28_9MICC</name>
<keyword evidence="1" id="KW-0560">Oxidoreductase</keyword>
<dbReference type="InterPro" id="IPR028939">
    <property type="entry name" value="P5C_Rdtase_cat_N"/>
</dbReference>
<protein>
    <submittedName>
        <fullName evidence="3">NAD(P)-binding domain-containing protein</fullName>
    </submittedName>
</protein>
<proteinExistence type="predicted"/>
<feature type="domain" description="Pyrroline-5-carboxylate reductase catalytic N-terminal" evidence="2">
    <location>
        <begin position="2"/>
        <end position="92"/>
    </location>
</feature>
<gene>
    <name evidence="3" type="ORF">GCM10009824_28220</name>
</gene>
<reference evidence="4" key="1">
    <citation type="journal article" date="2019" name="Int. J. Syst. Evol. Microbiol.">
        <title>The Global Catalogue of Microorganisms (GCM) 10K type strain sequencing project: providing services to taxonomists for standard genome sequencing and annotation.</title>
        <authorList>
            <consortium name="The Broad Institute Genomics Platform"/>
            <consortium name="The Broad Institute Genome Sequencing Center for Infectious Disease"/>
            <person name="Wu L."/>
            <person name="Ma J."/>
        </authorList>
    </citation>
    <scope>NUCLEOTIDE SEQUENCE [LARGE SCALE GENOMIC DNA]</scope>
    <source>
        <strain evidence="4">JCM 15914</strain>
    </source>
</reference>
<sequence length="249" mass="26489">MKIGIIGVGNIGSTLAKRLPAKGHDVKVANSRGPETIDEDLLSTGAQAVTAEEAASDVDALILSIPLAAMPKLAPIIQALPDDTAVIDTSNYYPHRDDAIEAIDNGQTESEWVVEQFGGRTIAKAWNAVLAGVFADQARESGDPERIAIPVAADDARTGEIARSLVEDTGFDAVDAGPLAESWRQQPGSPVYCTSLSADQVLDALARAQKDRIPPRRDLAIGVIMDRADDPSMTIDADYLTELNRLIYG</sequence>
<organism evidence="3 4">
    <name type="scientific">Kocuria atrinae</name>
    <dbReference type="NCBI Taxonomy" id="592377"/>
    <lineage>
        <taxon>Bacteria</taxon>
        <taxon>Bacillati</taxon>
        <taxon>Actinomycetota</taxon>
        <taxon>Actinomycetes</taxon>
        <taxon>Micrococcales</taxon>
        <taxon>Micrococcaceae</taxon>
        <taxon>Kocuria</taxon>
    </lineage>
</organism>
<dbReference type="EMBL" id="BAAAQA010000039">
    <property type="protein sequence ID" value="GAA2124046.1"/>
    <property type="molecule type" value="Genomic_DNA"/>
</dbReference>
<comment type="caution">
    <text evidence="3">The sequence shown here is derived from an EMBL/GenBank/DDBJ whole genome shotgun (WGS) entry which is preliminary data.</text>
</comment>
<dbReference type="Gene3D" id="3.40.50.720">
    <property type="entry name" value="NAD(P)-binding Rossmann-like Domain"/>
    <property type="match status" value="1"/>
</dbReference>
<dbReference type="RefSeq" id="WP_311198978.1">
    <property type="nucleotide sequence ID" value="NZ_BAAAQA010000039.1"/>
</dbReference>